<dbReference type="Pfam" id="PF21530">
    <property type="entry name" value="Pif1_2B_dom"/>
    <property type="match status" value="1"/>
</dbReference>
<comment type="cofactor">
    <cofactor evidence="9">
        <name>Mg(2+)</name>
        <dbReference type="ChEBI" id="CHEBI:18420"/>
    </cofactor>
</comment>
<keyword evidence="8" id="KW-0413">Isomerase</keyword>
<keyword evidence="15" id="KW-1185">Reference proteome</keyword>
<dbReference type="GO" id="GO:0016787">
    <property type="term" value="F:hydrolase activity"/>
    <property type="evidence" value="ECO:0007669"/>
    <property type="project" value="UniProtKB-KW"/>
</dbReference>
<dbReference type="AlphaFoldDB" id="A0A180H0U9"/>
<dbReference type="GO" id="GO:0006310">
    <property type="term" value="P:DNA recombination"/>
    <property type="evidence" value="ECO:0007669"/>
    <property type="project" value="UniProtKB-KW"/>
</dbReference>
<dbReference type="SUPFAM" id="SSF52540">
    <property type="entry name" value="P-loop containing nucleoside triphosphate hydrolases"/>
    <property type="match status" value="2"/>
</dbReference>
<evidence type="ECO:0000313" key="14">
    <source>
        <dbReference type="EnsemblFungi" id="PTTG_11684-t43_1-p1"/>
    </source>
</evidence>
<keyword evidence="4 9" id="KW-0347">Helicase</keyword>
<dbReference type="CDD" id="cd18809">
    <property type="entry name" value="SF1_C_RecD"/>
    <property type="match status" value="1"/>
</dbReference>
<name>A0A180H0U9_PUCT1</name>
<evidence type="ECO:0000256" key="3">
    <source>
        <dbReference type="ARBA" id="ARBA00022801"/>
    </source>
</evidence>
<evidence type="ECO:0000256" key="7">
    <source>
        <dbReference type="ARBA" id="ARBA00023204"/>
    </source>
</evidence>
<dbReference type="Pfam" id="PF05970">
    <property type="entry name" value="PIF1"/>
    <property type="match status" value="1"/>
</dbReference>
<dbReference type="OrthoDB" id="2505546at2759"/>
<evidence type="ECO:0000313" key="13">
    <source>
        <dbReference type="EMBL" id="OAV98228.1"/>
    </source>
</evidence>
<accession>A0A180H0U9</accession>
<evidence type="ECO:0000259" key="12">
    <source>
        <dbReference type="Pfam" id="PF21530"/>
    </source>
</evidence>
<dbReference type="PANTHER" id="PTHR47642:SF5">
    <property type="entry name" value="ATP-DEPENDENT DNA HELICASE"/>
    <property type="match status" value="1"/>
</dbReference>
<evidence type="ECO:0000256" key="6">
    <source>
        <dbReference type="ARBA" id="ARBA00023125"/>
    </source>
</evidence>
<dbReference type="InterPro" id="IPR051055">
    <property type="entry name" value="PIF1_helicase"/>
</dbReference>
<dbReference type="EMBL" id="ADAS02000008">
    <property type="protein sequence ID" value="OAV98228.1"/>
    <property type="molecule type" value="Genomic_DNA"/>
</dbReference>
<dbReference type="Gene3D" id="3.40.50.300">
    <property type="entry name" value="P-loop containing nucleotide triphosphate hydrolases"/>
    <property type="match status" value="2"/>
</dbReference>
<dbReference type="GO" id="GO:0000723">
    <property type="term" value="P:telomere maintenance"/>
    <property type="evidence" value="ECO:0007669"/>
    <property type="project" value="InterPro"/>
</dbReference>
<dbReference type="STRING" id="630390.A0A180H0U9"/>
<gene>
    <name evidence="13" type="ORF">PTTG_11684</name>
</gene>
<dbReference type="CDD" id="cd18037">
    <property type="entry name" value="DEXSc_Pif1_like"/>
    <property type="match status" value="1"/>
</dbReference>
<dbReference type="VEuPathDB" id="FungiDB:PTTG_11684"/>
<feature type="region of interest" description="Disordered" evidence="10">
    <location>
        <begin position="782"/>
        <end position="845"/>
    </location>
</feature>
<keyword evidence="3 9" id="KW-0378">Hydrolase</keyword>
<evidence type="ECO:0000256" key="4">
    <source>
        <dbReference type="ARBA" id="ARBA00022806"/>
    </source>
</evidence>
<evidence type="ECO:0000256" key="5">
    <source>
        <dbReference type="ARBA" id="ARBA00022840"/>
    </source>
</evidence>
<evidence type="ECO:0000256" key="10">
    <source>
        <dbReference type="SAM" id="MobiDB-lite"/>
    </source>
</evidence>
<keyword evidence="9" id="KW-0233">DNA recombination</keyword>
<reference evidence="14" key="4">
    <citation type="submission" date="2025-05" db="UniProtKB">
        <authorList>
            <consortium name="EnsemblFungi"/>
        </authorList>
    </citation>
    <scope>IDENTIFICATION</scope>
    <source>
        <strain evidence="14">isolate 1-1 / race 1 (BBBD)</strain>
    </source>
</reference>
<dbReference type="PANTHER" id="PTHR47642">
    <property type="entry name" value="ATP-DEPENDENT DNA HELICASE"/>
    <property type="match status" value="1"/>
</dbReference>
<keyword evidence="1 9" id="KW-0547">Nucleotide-binding</keyword>
<evidence type="ECO:0000256" key="1">
    <source>
        <dbReference type="ARBA" id="ARBA00022741"/>
    </source>
</evidence>
<reference evidence="14 15" key="3">
    <citation type="journal article" date="2017" name="G3 (Bethesda)">
        <title>Comparative analysis highlights variable genome content of wheat rusts and divergence of the mating loci.</title>
        <authorList>
            <person name="Cuomo C.A."/>
            <person name="Bakkeren G."/>
            <person name="Khalil H.B."/>
            <person name="Panwar V."/>
            <person name="Joly D."/>
            <person name="Linning R."/>
            <person name="Sakthikumar S."/>
            <person name="Song X."/>
            <person name="Adiconis X."/>
            <person name="Fan L."/>
            <person name="Goldberg J.M."/>
            <person name="Levin J.Z."/>
            <person name="Young S."/>
            <person name="Zeng Q."/>
            <person name="Anikster Y."/>
            <person name="Bruce M."/>
            <person name="Wang M."/>
            <person name="Yin C."/>
            <person name="McCallum B."/>
            <person name="Szabo L.J."/>
            <person name="Hulbert S."/>
            <person name="Chen X."/>
            <person name="Fellers J.P."/>
        </authorList>
    </citation>
    <scope>NUCLEOTIDE SEQUENCE</scope>
    <source>
        <strain evidence="14">isolate 1-1 / race 1 (BBBD)</strain>
        <strain evidence="15">Isolate 1-1 / race 1 (BBBD)</strain>
    </source>
</reference>
<sequence length="1229" mass="138632">MELSSQPTRSPNSSCGAGTPTRSPAKPSHTSLQRSPSKTPMSAEVRARIEENRKRAQEIRSRKQQLERSKEQAALEANRRAAGEQYLKEFGIGSTSKQTPHSSSTNSNFKTLEELNHAIELDPNFLLQPKLPPQPYSPDPRCSEEQLKVLDLVKLGRNVFFTGSAGVGKSFMLHEVVRMLKSDKRRVSVTAPTGIAALAIGGCTIHSWAKVGLGHGSVHTIYNKLIGQKLKSERFDRDGDSNRIWNTDVLIIDEASMLHPDLFEKISILCQAIRKIKKPFGGIQIILSGDFFQLPPVTKDDDFTCMYCGCPKFERVGSSGKIRCVKPLHKKWDDKPCGRIRREYTFCFETTTWRQLNLQVIELTKVFRQEDKHFIDMLNKIRWGTVDDEIERIAVSRSQPLEAHEIKPTRLYARNLNVHSENAKQFNLLDSKPYEFSATDQTMGNASYAHTFLSRLDDLQARKKLTLKIGAQVMLLCNLDIKSRLVNGSRGVVIDWVESPSYQLSSVLSQQRDPDDMKKLYWCSKQPHRCLPKVLFSDGRVMLIEPFVWSIEIDASLTLSRTQLPLSLAWAITIHKSQGQTLDRLCVDLFGIFEHGQAYVALSRARSLDGLQITGWKSTRVQCHPSVKAFYKSLHESRRSDSQEEDFLDARDFFPFPDSIEFISGASPSPEPSPSESVFLYKRRSSNEDVLSDEDALSRERLTSFVQGADIIPDLISSDRVKSLCLKKATTINPLDGRTFIGWDSKSHSDSKLHIDPLLGGSSPTVSEDLLDDAQLISVVEEVERSQGEQPLSQSVHVDQLDQREMKGDRSNLKSPGQNQPTPETPENSEDTPSPIPKRKNQPKAEIQMTDLQSFILSRPLTKFHDRLMPTMHEIDNNRNGKSTPFTTGTNLWIPTRHMIDDPPSLPGPAINKDRSISRVKATKNNQCIETLLLSRGQHQMSSEIQTIVENQLDIPLPIKKTQAKRKLSEYEGIALSDDKPFSKRANTTPKNPLPCKDEADYRQSSCPTNLIPGPSNFDRANPGSFCFKNGRSDLPGHANSDITIMSINHQSRSNVDSKPNRNQDDTIAIESDPQTPFVEQDFAKTMLNDFTRRIQNSIFRLNKSLLDLPPGHYAREFDLDSVEEHVRMLVAQNFYNPHLDNGAAPTVNEPPSRGIGHTPNLEATVVKEDDLLSKENNPNTDETLTNTKDTTQLDRKANHNPLLENDIIDDVFRQIPPDFQYSSFHFPF</sequence>
<feature type="compositionally biased region" description="Polar residues" evidence="10">
    <location>
        <begin position="788"/>
        <end position="797"/>
    </location>
</feature>
<proteinExistence type="inferred from homology"/>
<protein>
    <recommendedName>
        <fullName evidence="9">ATP-dependent DNA helicase</fullName>
        <ecNumber evidence="9">5.6.2.3</ecNumber>
    </recommendedName>
</protein>
<evidence type="ECO:0000256" key="2">
    <source>
        <dbReference type="ARBA" id="ARBA00022763"/>
    </source>
</evidence>
<keyword evidence="2 9" id="KW-0227">DNA damage</keyword>
<feature type="compositionally biased region" description="Low complexity" evidence="10">
    <location>
        <begin position="1180"/>
        <end position="1191"/>
    </location>
</feature>
<feature type="domain" description="DNA helicase Pif1-like 2B" evidence="12">
    <location>
        <begin position="461"/>
        <end position="494"/>
    </location>
</feature>
<dbReference type="InterPro" id="IPR049163">
    <property type="entry name" value="Pif1-like_2B_dom"/>
</dbReference>
<dbReference type="GO" id="GO:0043139">
    <property type="term" value="F:5'-3' DNA helicase activity"/>
    <property type="evidence" value="ECO:0007669"/>
    <property type="project" value="UniProtKB-EC"/>
</dbReference>
<reference evidence="13" key="2">
    <citation type="submission" date="2016-05" db="EMBL/GenBank/DDBJ databases">
        <title>Comparative analysis highlights variable genome content of wheat rusts and divergence of the mating loci.</title>
        <authorList>
            <person name="Cuomo C.A."/>
            <person name="Bakkeren G."/>
            <person name="Szabo L."/>
            <person name="Khalil H."/>
            <person name="Joly D."/>
            <person name="Goldberg J."/>
            <person name="Young S."/>
            <person name="Zeng Q."/>
            <person name="Fellers J."/>
        </authorList>
    </citation>
    <scope>NUCLEOTIDE SEQUENCE [LARGE SCALE GENOMIC DNA]</scope>
    <source>
        <strain evidence="13">1-1 BBBD Race 1</strain>
    </source>
</reference>
<dbReference type="EnsemblFungi" id="PTTG_11684-t43_1">
    <property type="protein sequence ID" value="PTTG_11684-t43_1-p1"/>
    <property type="gene ID" value="PTTG_11684"/>
</dbReference>
<organism evidence="13">
    <name type="scientific">Puccinia triticina (isolate 1-1 / race 1 (BBBD))</name>
    <name type="common">Brown leaf rust fungus</name>
    <dbReference type="NCBI Taxonomy" id="630390"/>
    <lineage>
        <taxon>Eukaryota</taxon>
        <taxon>Fungi</taxon>
        <taxon>Dikarya</taxon>
        <taxon>Basidiomycota</taxon>
        <taxon>Pucciniomycotina</taxon>
        <taxon>Pucciniomycetes</taxon>
        <taxon>Pucciniales</taxon>
        <taxon>Pucciniaceae</taxon>
        <taxon>Puccinia</taxon>
    </lineage>
</organism>
<feature type="compositionally biased region" description="Polar residues" evidence="10">
    <location>
        <begin position="813"/>
        <end position="826"/>
    </location>
</feature>
<reference evidence="13" key="1">
    <citation type="submission" date="2009-11" db="EMBL/GenBank/DDBJ databases">
        <authorList>
            <consortium name="The Broad Institute Genome Sequencing Platform"/>
            <person name="Ward D."/>
            <person name="Feldgarden M."/>
            <person name="Earl A."/>
            <person name="Young S.K."/>
            <person name="Zeng Q."/>
            <person name="Koehrsen M."/>
            <person name="Alvarado L."/>
            <person name="Berlin A."/>
            <person name="Bochicchio J."/>
            <person name="Borenstein D."/>
            <person name="Chapman S.B."/>
            <person name="Chen Z."/>
            <person name="Engels R."/>
            <person name="Freedman E."/>
            <person name="Gellesch M."/>
            <person name="Goldberg J."/>
            <person name="Griggs A."/>
            <person name="Gujja S."/>
            <person name="Heilman E."/>
            <person name="Heiman D."/>
            <person name="Hepburn T."/>
            <person name="Howarth C."/>
            <person name="Jen D."/>
            <person name="Larson L."/>
            <person name="Lewis B."/>
            <person name="Mehta T."/>
            <person name="Park D."/>
            <person name="Pearson M."/>
            <person name="Roberts A."/>
            <person name="Saif S."/>
            <person name="Shea T."/>
            <person name="Shenoy N."/>
            <person name="Sisk P."/>
            <person name="Stolte C."/>
            <person name="Sykes S."/>
            <person name="Thomson T."/>
            <person name="Walk T."/>
            <person name="White J."/>
            <person name="Yandava C."/>
            <person name="Izard J."/>
            <person name="Baranova O.V."/>
            <person name="Blanton J.M."/>
            <person name="Tanner A.C."/>
            <person name="Dewhirst F.E."/>
            <person name="Haas B."/>
            <person name="Nusbaum C."/>
            <person name="Birren B."/>
        </authorList>
    </citation>
    <scope>NUCLEOTIDE SEQUENCE [LARGE SCALE GENOMIC DNA]</scope>
    <source>
        <strain evidence="13">1-1 BBBD Race 1</strain>
    </source>
</reference>
<evidence type="ECO:0000259" key="11">
    <source>
        <dbReference type="Pfam" id="PF05970"/>
    </source>
</evidence>
<dbReference type="EC" id="5.6.2.3" evidence="9"/>
<keyword evidence="6" id="KW-0238">DNA-binding</keyword>
<feature type="domain" description="DNA helicase Pif1-like DEAD-box helicase" evidence="11">
    <location>
        <begin position="143"/>
        <end position="300"/>
    </location>
</feature>
<feature type="region of interest" description="Disordered" evidence="10">
    <location>
        <begin position="979"/>
        <end position="1016"/>
    </location>
</feature>
<feature type="region of interest" description="Disordered" evidence="10">
    <location>
        <begin position="1"/>
        <end position="75"/>
    </location>
</feature>
<comment type="catalytic activity">
    <reaction evidence="9">
        <text>ATP + H2O = ADP + phosphate + H(+)</text>
        <dbReference type="Rhea" id="RHEA:13065"/>
        <dbReference type="ChEBI" id="CHEBI:15377"/>
        <dbReference type="ChEBI" id="CHEBI:15378"/>
        <dbReference type="ChEBI" id="CHEBI:30616"/>
        <dbReference type="ChEBI" id="CHEBI:43474"/>
        <dbReference type="ChEBI" id="CHEBI:456216"/>
        <dbReference type="EC" id="5.6.2.3"/>
    </reaction>
</comment>
<dbReference type="InterPro" id="IPR027417">
    <property type="entry name" value="P-loop_NTPase"/>
</dbReference>
<keyword evidence="7 9" id="KW-0234">DNA repair</keyword>
<evidence type="ECO:0000256" key="8">
    <source>
        <dbReference type="ARBA" id="ARBA00023235"/>
    </source>
</evidence>
<feature type="compositionally biased region" description="Polar residues" evidence="10">
    <location>
        <begin position="1"/>
        <end position="40"/>
    </location>
</feature>
<feature type="compositionally biased region" description="Basic and acidic residues" evidence="10">
    <location>
        <begin position="799"/>
        <end position="812"/>
    </location>
</feature>
<dbReference type="GO" id="GO:0005524">
    <property type="term" value="F:ATP binding"/>
    <property type="evidence" value="ECO:0007669"/>
    <property type="project" value="UniProtKB-KW"/>
</dbReference>
<feature type="region of interest" description="Disordered" evidence="10">
    <location>
        <begin position="1172"/>
        <end position="1198"/>
    </location>
</feature>
<dbReference type="InterPro" id="IPR010285">
    <property type="entry name" value="DNA_helicase_pif1-like_DEAD"/>
</dbReference>
<feature type="region of interest" description="Disordered" evidence="10">
    <location>
        <begin position="1050"/>
        <end position="1069"/>
    </location>
</feature>
<keyword evidence="5 9" id="KW-0067">ATP-binding</keyword>
<evidence type="ECO:0000256" key="9">
    <source>
        <dbReference type="RuleBase" id="RU363044"/>
    </source>
</evidence>
<dbReference type="Proteomes" id="UP000005240">
    <property type="component" value="Unassembled WGS sequence"/>
</dbReference>
<feature type="compositionally biased region" description="Basic and acidic residues" evidence="10">
    <location>
        <begin position="45"/>
        <end position="75"/>
    </location>
</feature>
<comment type="similarity">
    <text evidence="9">Belongs to the helicase family.</text>
</comment>
<evidence type="ECO:0000313" key="15">
    <source>
        <dbReference type="Proteomes" id="UP000005240"/>
    </source>
</evidence>
<dbReference type="GO" id="GO:0006281">
    <property type="term" value="P:DNA repair"/>
    <property type="evidence" value="ECO:0007669"/>
    <property type="project" value="UniProtKB-KW"/>
</dbReference>